<sequence>MSANSYSSRRCHLDSFPFTLWSF</sequence>
<protein>
    <submittedName>
        <fullName evidence="1">Uncharacterized protein</fullName>
    </submittedName>
</protein>
<reference evidence="1" key="1">
    <citation type="submission" date="2014-11" db="EMBL/GenBank/DDBJ databases">
        <authorList>
            <person name="Amaro Gonzalez C."/>
        </authorList>
    </citation>
    <scope>NUCLEOTIDE SEQUENCE</scope>
</reference>
<name>A0A0E9TAS5_ANGAN</name>
<evidence type="ECO:0000313" key="1">
    <source>
        <dbReference type="EMBL" id="JAH49798.1"/>
    </source>
</evidence>
<proteinExistence type="predicted"/>
<accession>A0A0E9TAS5</accession>
<dbReference type="EMBL" id="GBXM01058779">
    <property type="protein sequence ID" value="JAH49798.1"/>
    <property type="molecule type" value="Transcribed_RNA"/>
</dbReference>
<dbReference type="AlphaFoldDB" id="A0A0E9TAS5"/>
<organism evidence="1">
    <name type="scientific">Anguilla anguilla</name>
    <name type="common">European freshwater eel</name>
    <name type="synonym">Muraena anguilla</name>
    <dbReference type="NCBI Taxonomy" id="7936"/>
    <lineage>
        <taxon>Eukaryota</taxon>
        <taxon>Metazoa</taxon>
        <taxon>Chordata</taxon>
        <taxon>Craniata</taxon>
        <taxon>Vertebrata</taxon>
        <taxon>Euteleostomi</taxon>
        <taxon>Actinopterygii</taxon>
        <taxon>Neopterygii</taxon>
        <taxon>Teleostei</taxon>
        <taxon>Anguilliformes</taxon>
        <taxon>Anguillidae</taxon>
        <taxon>Anguilla</taxon>
    </lineage>
</organism>
<reference evidence="1" key="2">
    <citation type="journal article" date="2015" name="Fish Shellfish Immunol.">
        <title>Early steps in the European eel (Anguilla anguilla)-Vibrio vulnificus interaction in the gills: Role of the RtxA13 toxin.</title>
        <authorList>
            <person name="Callol A."/>
            <person name="Pajuelo D."/>
            <person name="Ebbesson L."/>
            <person name="Teles M."/>
            <person name="MacKenzie S."/>
            <person name="Amaro C."/>
        </authorList>
    </citation>
    <scope>NUCLEOTIDE SEQUENCE</scope>
</reference>